<evidence type="ECO:0000256" key="1">
    <source>
        <dbReference type="ARBA" id="ARBA00023125"/>
    </source>
</evidence>
<reference evidence="4" key="1">
    <citation type="submission" date="2017-11" db="EMBL/GenBank/DDBJ databases">
        <authorList>
            <person name="Zhu W."/>
        </authorList>
    </citation>
    <scope>NUCLEOTIDE SEQUENCE [LARGE SCALE GENOMIC DNA]</scope>
    <source>
        <strain evidence="4">CAU 1183</strain>
    </source>
</reference>
<dbReference type="PANTHER" id="PTHR30204:SF98">
    <property type="entry name" value="HTH-TYPE TRANSCRIPTIONAL REGULATOR ADHR"/>
    <property type="match status" value="1"/>
</dbReference>
<dbReference type="GO" id="GO:0003677">
    <property type="term" value="F:DNA binding"/>
    <property type="evidence" value="ECO:0007669"/>
    <property type="project" value="UniProtKB-KW"/>
</dbReference>
<dbReference type="InterPro" id="IPR047057">
    <property type="entry name" value="MerR_fam"/>
</dbReference>
<dbReference type="InterPro" id="IPR000551">
    <property type="entry name" value="MerR-type_HTH_dom"/>
</dbReference>
<dbReference type="GO" id="GO:0003700">
    <property type="term" value="F:DNA-binding transcription factor activity"/>
    <property type="evidence" value="ECO:0007669"/>
    <property type="project" value="InterPro"/>
</dbReference>
<dbReference type="Gene3D" id="1.10.1660.10">
    <property type="match status" value="1"/>
</dbReference>
<organism evidence="3 4">
    <name type="scientific">Oceanobacillus arenosus</name>
    <dbReference type="NCBI Taxonomy" id="1229153"/>
    <lineage>
        <taxon>Bacteria</taxon>
        <taxon>Bacillati</taxon>
        <taxon>Bacillota</taxon>
        <taxon>Bacilli</taxon>
        <taxon>Bacillales</taxon>
        <taxon>Bacillaceae</taxon>
        <taxon>Oceanobacillus</taxon>
    </lineage>
</organism>
<gene>
    <name evidence="3" type="ORF">CWR48_10535</name>
</gene>
<dbReference type="Pfam" id="PF13411">
    <property type="entry name" value="MerR_1"/>
    <property type="match status" value="1"/>
</dbReference>
<dbReference type="CDD" id="cd01109">
    <property type="entry name" value="HTH_YyaN"/>
    <property type="match status" value="1"/>
</dbReference>
<dbReference type="PROSITE" id="PS50937">
    <property type="entry name" value="HTH_MERR_2"/>
    <property type="match status" value="1"/>
</dbReference>
<evidence type="ECO:0000259" key="2">
    <source>
        <dbReference type="PROSITE" id="PS50937"/>
    </source>
</evidence>
<dbReference type="SMART" id="SM00422">
    <property type="entry name" value="HTH_MERR"/>
    <property type="match status" value="1"/>
</dbReference>
<comment type="caution">
    <text evidence="3">The sequence shown here is derived from an EMBL/GenBank/DDBJ whole genome shotgun (WGS) entry which is preliminary data.</text>
</comment>
<keyword evidence="1" id="KW-0238">DNA-binding</keyword>
<evidence type="ECO:0000313" key="4">
    <source>
        <dbReference type="Proteomes" id="UP000257143"/>
    </source>
</evidence>
<feature type="domain" description="HTH merR-type" evidence="2">
    <location>
        <begin position="3"/>
        <end position="72"/>
    </location>
</feature>
<dbReference type="Proteomes" id="UP000257143">
    <property type="component" value="Unassembled WGS sequence"/>
</dbReference>
<dbReference type="EMBL" id="PIOC01000016">
    <property type="protein sequence ID" value="RDW18747.1"/>
    <property type="molecule type" value="Genomic_DNA"/>
</dbReference>
<dbReference type="InterPro" id="IPR009061">
    <property type="entry name" value="DNA-bd_dom_put_sf"/>
</dbReference>
<keyword evidence="4" id="KW-1185">Reference proteome</keyword>
<proteinExistence type="predicted"/>
<protein>
    <submittedName>
        <fullName evidence="3">MerR family transcriptional regulator</fullName>
    </submittedName>
</protein>
<dbReference type="PRINTS" id="PR00040">
    <property type="entry name" value="HTHMERR"/>
</dbReference>
<sequence length="131" mass="15328">MIYLNIKAVSEKTGVSADTIRYYERIGLIPPVKRNKNGVRVFDDEDIRWIEFSRHMREAGLSIESLIEYIALFKDGDDSTIPARVDILNNERNDLQKRINIMQSALDRLIFKINNYESHVVPAEKELREFD</sequence>
<name>A0A3D8PT45_9BACI</name>
<dbReference type="AlphaFoldDB" id="A0A3D8PT45"/>
<dbReference type="PANTHER" id="PTHR30204">
    <property type="entry name" value="REDOX-CYCLING DRUG-SENSING TRANSCRIPTIONAL ACTIVATOR SOXR"/>
    <property type="match status" value="1"/>
</dbReference>
<dbReference type="OrthoDB" id="9811174at2"/>
<evidence type="ECO:0000313" key="3">
    <source>
        <dbReference type="EMBL" id="RDW18747.1"/>
    </source>
</evidence>
<accession>A0A3D8PT45</accession>
<dbReference type="SUPFAM" id="SSF46955">
    <property type="entry name" value="Putative DNA-binding domain"/>
    <property type="match status" value="1"/>
</dbReference>